<keyword evidence="8" id="KW-1185">Reference proteome</keyword>
<dbReference type="InterPro" id="IPR046848">
    <property type="entry name" value="E_motif"/>
</dbReference>
<dbReference type="InterPro" id="IPR002885">
    <property type="entry name" value="PPR_rpt"/>
</dbReference>
<evidence type="ECO:0000256" key="3">
    <source>
        <dbReference type="ARBA" id="ARBA00022946"/>
    </source>
</evidence>
<keyword evidence="2" id="KW-0677">Repeat</keyword>
<evidence type="ECO:0000259" key="6">
    <source>
        <dbReference type="Pfam" id="PF14432"/>
    </source>
</evidence>
<dbReference type="Gene3D" id="1.25.40.10">
    <property type="entry name" value="Tetratricopeptide repeat domain"/>
    <property type="match status" value="4"/>
</dbReference>
<reference evidence="8" key="1">
    <citation type="submission" date="2024-07" db="EMBL/GenBank/DDBJ databases">
        <title>Two chromosome-level genome assemblies of Korean endemic species Abeliophyllum distichum and Forsythia ovata (Oleaceae).</title>
        <authorList>
            <person name="Jang H."/>
        </authorList>
    </citation>
    <scope>NUCLEOTIDE SEQUENCE [LARGE SCALE GENOMIC DNA]</scope>
</reference>
<feature type="repeat" description="PPR" evidence="4">
    <location>
        <begin position="372"/>
        <end position="406"/>
    </location>
</feature>
<organism evidence="7 8">
    <name type="scientific">Forsythia ovata</name>
    <dbReference type="NCBI Taxonomy" id="205694"/>
    <lineage>
        <taxon>Eukaryota</taxon>
        <taxon>Viridiplantae</taxon>
        <taxon>Streptophyta</taxon>
        <taxon>Embryophyta</taxon>
        <taxon>Tracheophyta</taxon>
        <taxon>Spermatophyta</taxon>
        <taxon>Magnoliopsida</taxon>
        <taxon>eudicotyledons</taxon>
        <taxon>Gunneridae</taxon>
        <taxon>Pentapetalae</taxon>
        <taxon>asterids</taxon>
        <taxon>lamiids</taxon>
        <taxon>Lamiales</taxon>
        <taxon>Oleaceae</taxon>
        <taxon>Forsythieae</taxon>
        <taxon>Forsythia</taxon>
    </lineage>
</organism>
<evidence type="ECO:0000313" key="8">
    <source>
        <dbReference type="Proteomes" id="UP001604277"/>
    </source>
</evidence>
<evidence type="ECO:0000313" key="7">
    <source>
        <dbReference type="EMBL" id="KAL2557064.1"/>
    </source>
</evidence>
<keyword evidence="5" id="KW-1133">Transmembrane helix</keyword>
<dbReference type="NCBIfam" id="TIGR00756">
    <property type="entry name" value="PPR"/>
    <property type="match status" value="5"/>
</dbReference>
<gene>
    <name evidence="7" type="ORF">Fot_01803</name>
</gene>
<dbReference type="EMBL" id="JBFOLJ010000001">
    <property type="protein sequence ID" value="KAL2557064.1"/>
    <property type="molecule type" value="Genomic_DNA"/>
</dbReference>
<comment type="caution">
    <text evidence="7">The sequence shown here is derived from an EMBL/GenBank/DDBJ whole genome shotgun (WGS) entry which is preliminary data.</text>
</comment>
<feature type="repeat" description="PPR" evidence="4">
    <location>
        <begin position="272"/>
        <end position="306"/>
    </location>
</feature>
<protein>
    <submittedName>
        <fullName evidence="7">Pentatricopeptide repeat-containing protein</fullName>
    </submittedName>
</protein>
<dbReference type="PROSITE" id="PS51375">
    <property type="entry name" value="PPR"/>
    <property type="match status" value="4"/>
</dbReference>
<feature type="repeat" description="PPR" evidence="4">
    <location>
        <begin position="171"/>
        <end position="205"/>
    </location>
</feature>
<dbReference type="Pfam" id="PF13041">
    <property type="entry name" value="PPR_2"/>
    <property type="match status" value="3"/>
</dbReference>
<proteinExistence type="inferred from homology"/>
<name>A0ABD1X528_9LAMI</name>
<sequence>MLLRKRLIEDFKSFLRTCKNGATISIIHALMITSGVFSHGTLNALMISSYTRNGCIEVARNLFDKLPQRGVDSWNAMIVAYSHQNYPLEVINLYKQLSLERVKPDSSTFTVAINACTSLLDLKLGRELWGKAVESGYGNDVFVGSSVLNLYAKCGKMDEAVGVFARMPKRDVVSWSMMITGYVKSGRIREALNVYRGMQQEGFEGDGVVMLGLIQACANIGDVKVGCSVHGYMIRRGFPMDVLVHTSLVDMYAKNGELQIASCVFWNMCSRNAVSWSTLISGYAQNGFAGKALELLIEMQNFGIEPDFVSLVSALVGCSQVGYSILGRSIHGYTVRRLDMDQVLGTTLIDMYAKCGSISYARSVYDQMSSRDVICWNTMIASYGIHGQGNRALSLFCQMIESNLEPDHATFASLLSALSHSGLVQEGKYWFSLMLTKYKIQPSEKHYACLVDLLARAGQVEEAQNVINSMTCEPGMAVWVALLSGCHNHKKFSIGELAAKKLLELNLDNPGIYALLSNFFSAARKWDEVVVVRKIMKETVTKKVPGCSVVEVNGRLHAFLAEDKSHPQYEMILGILEELEREMIAMGYVPNTEFVFQNIEEEVKIKMLNNHSERLAIAFGLLNTGPGTRLLITKNLRVCGDCHEATKFISIIVKREIVVRDVKRFHHFKNGICSCGDYW</sequence>
<dbReference type="GO" id="GO:0003729">
    <property type="term" value="F:mRNA binding"/>
    <property type="evidence" value="ECO:0007669"/>
    <property type="project" value="UniProtKB-ARBA"/>
</dbReference>
<keyword evidence="5" id="KW-0472">Membrane</keyword>
<evidence type="ECO:0000256" key="5">
    <source>
        <dbReference type="SAM" id="Phobius"/>
    </source>
</evidence>
<accession>A0ABD1X528</accession>
<evidence type="ECO:0000256" key="1">
    <source>
        <dbReference type="ARBA" id="ARBA00006643"/>
    </source>
</evidence>
<dbReference type="Proteomes" id="UP001604277">
    <property type="component" value="Unassembled WGS sequence"/>
</dbReference>
<dbReference type="AlphaFoldDB" id="A0ABD1X528"/>
<dbReference type="InterPro" id="IPR046960">
    <property type="entry name" value="PPR_At4g14850-like_plant"/>
</dbReference>
<dbReference type="FunFam" id="1.25.40.10:FF:000090">
    <property type="entry name" value="Pentatricopeptide repeat-containing protein, chloroplastic"/>
    <property type="match status" value="1"/>
</dbReference>
<keyword evidence="3" id="KW-0809">Transit peptide</keyword>
<dbReference type="InterPro" id="IPR011990">
    <property type="entry name" value="TPR-like_helical_dom_sf"/>
</dbReference>
<dbReference type="Pfam" id="PF20431">
    <property type="entry name" value="E_motif"/>
    <property type="match status" value="1"/>
</dbReference>
<comment type="similarity">
    <text evidence="1">Belongs to the PPR family. PCMP-H subfamily.</text>
</comment>
<feature type="repeat" description="PPR" evidence="4">
    <location>
        <begin position="140"/>
        <end position="170"/>
    </location>
</feature>
<keyword evidence="5" id="KW-0812">Transmembrane</keyword>
<evidence type="ECO:0000256" key="2">
    <source>
        <dbReference type="ARBA" id="ARBA00022737"/>
    </source>
</evidence>
<dbReference type="Pfam" id="PF14432">
    <property type="entry name" value="DYW_deaminase"/>
    <property type="match status" value="1"/>
</dbReference>
<dbReference type="Pfam" id="PF01535">
    <property type="entry name" value="PPR"/>
    <property type="match status" value="3"/>
</dbReference>
<dbReference type="InterPro" id="IPR032867">
    <property type="entry name" value="DYW_dom"/>
</dbReference>
<evidence type="ECO:0000256" key="4">
    <source>
        <dbReference type="PROSITE-ProRule" id="PRU00708"/>
    </source>
</evidence>
<dbReference type="FunFam" id="1.25.40.10:FF:000462">
    <property type="entry name" value="Pentatricopeptide repeat-containing protein, chloroplastic"/>
    <property type="match status" value="1"/>
</dbReference>
<feature type="transmembrane region" description="Helical" evidence="5">
    <location>
        <begin position="21"/>
        <end position="42"/>
    </location>
</feature>
<dbReference type="FunFam" id="1.25.40.10:FF:000073">
    <property type="entry name" value="Pentatricopeptide repeat-containing protein chloroplastic"/>
    <property type="match status" value="1"/>
</dbReference>
<dbReference type="PANTHER" id="PTHR47926">
    <property type="entry name" value="PENTATRICOPEPTIDE REPEAT-CONTAINING PROTEIN"/>
    <property type="match status" value="1"/>
</dbReference>
<dbReference type="PANTHER" id="PTHR47926:SF405">
    <property type="entry name" value="DYW DOMAIN-CONTAINING PROTEIN"/>
    <property type="match status" value="1"/>
</dbReference>
<feature type="domain" description="DYW" evidence="6">
    <location>
        <begin position="587"/>
        <end position="679"/>
    </location>
</feature>